<organism evidence="2 3">
    <name type="scientific">Brassica cretica</name>
    <name type="common">Mustard</name>
    <dbReference type="NCBI Taxonomy" id="69181"/>
    <lineage>
        <taxon>Eukaryota</taxon>
        <taxon>Viridiplantae</taxon>
        <taxon>Streptophyta</taxon>
        <taxon>Embryophyta</taxon>
        <taxon>Tracheophyta</taxon>
        <taxon>Spermatophyta</taxon>
        <taxon>Magnoliopsida</taxon>
        <taxon>eudicotyledons</taxon>
        <taxon>Gunneridae</taxon>
        <taxon>Pentapetalae</taxon>
        <taxon>rosids</taxon>
        <taxon>malvids</taxon>
        <taxon>Brassicales</taxon>
        <taxon>Brassicaceae</taxon>
        <taxon>Brassiceae</taxon>
        <taxon>Brassica</taxon>
    </lineage>
</organism>
<protein>
    <submittedName>
        <fullName evidence="2">Uncharacterized protein</fullName>
    </submittedName>
</protein>
<proteinExistence type="predicted"/>
<reference evidence="2" key="1">
    <citation type="submission" date="2019-12" db="EMBL/GenBank/DDBJ databases">
        <title>Genome sequencing and annotation of Brassica cretica.</title>
        <authorList>
            <person name="Studholme D.J."/>
            <person name="Sarris P."/>
        </authorList>
    </citation>
    <scope>NUCLEOTIDE SEQUENCE</scope>
    <source>
        <strain evidence="2">PFS-109/04</strain>
        <tissue evidence="2">Leaf</tissue>
    </source>
</reference>
<comment type="caution">
    <text evidence="2">The sequence shown here is derived from an EMBL/GenBank/DDBJ whole genome shotgun (WGS) entry which is preliminary data.</text>
</comment>
<evidence type="ECO:0000313" key="2">
    <source>
        <dbReference type="EMBL" id="KAF3510798.1"/>
    </source>
</evidence>
<name>A0A8S9P0U5_BRACR</name>
<evidence type="ECO:0000256" key="1">
    <source>
        <dbReference type="SAM" id="MobiDB-lite"/>
    </source>
</evidence>
<sequence>MVLGRIASRRFGTEANRCRLSFGEGSGDQTTPEAATSPAKIIPISNSSEREKTQGRLSI</sequence>
<feature type="compositionally biased region" description="Basic and acidic residues" evidence="1">
    <location>
        <begin position="48"/>
        <end position="59"/>
    </location>
</feature>
<feature type="region of interest" description="Disordered" evidence="1">
    <location>
        <begin position="19"/>
        <end position="59"/>
    </location>
</feature>
<dbReference type="Proteomes" id="UP000712600">
    <property type="component" value="Unassembled WGS sequence"/>
</dbReference>
<dbReference type="EMBL" id="QGKX02001521">
    <property type="protein sequence ID" value="KAF3510798.1"/>
    <property type="molecule type" value="Genomic_DNA"/>
</dbReference>
<evidence type="ECO:0000313" key="3">
    <source>
        <dbReference type="Proteomes" id="UP000712600"/>
    </source>
</evidence>
<accession>A0A8S9P0U5</accession>
<gene>
    <name evidence="2" type="ORF">F2Q69_00003191</name>
</gene>
<dbReference type="AlphaFoldDB" id="A0A8S9P0U5"/>